<organism evidence="3 4">
    <name type="scientific">Streptomyces globisporus C-1027</name>
    <dbReference type="NCBI Taxonomy" id="1172567"/>
    <lineage>
        <taxon>Bacteria</taxon>
        <taxon>Bacillati</taxon>
        <taxon>Actinomycetota</taxon>
        <taxon>Actinomycetes</taxon>
        <taxon>Kitasatosporales</taxon>
        <taxon>Streptomycetaceae</taxon>
        <taxon>Streptomyces</taxon>
    </lineage>
</organism>
<reference evidence="3 4" key="1">
    <citation type="journal article" date="2012" name="J. Bacteriol.">
        <title>Draft genome sequence of Streptomyces globisporus C-1027, which produces an antitumor antibiotic consisting of a nine-membered enediyne with a chromoprotein.</title>
        <authorList>
            <person name="Wang L."/>
            <person name="Wang S."/>
            <person name="He Q."/>
            <person name="Yu T."/>
            <person name="Li Q."/>
            <person name="Hong B."/>
        </authorList>
    </citation>
    <scope>NUCLEOTIDE SEQUENCE [LARGE SCALE GENOMIC DNA]</scope>
    <source>
        <strain evidence="3 4">C-1027</strain>
    </source>
</reference>
<dbReference type="CDD" id="cd03375">
    <property type="entry name" value="TPP_OGFOR"/>
    <property type="match status" value="1"/>
</dbReference>
<dbReference type="STRING" id="1172567.WQO_21035"/>
<dbReference type="InterPro" id="IPR011766">
    <property type="entry name" value="TPP_enzyme_TPP-bd"/>
</dbReference>
<evidence type="ECO:0000256" key="1">
    <source>
        <dbReference type="ARBA" id="ARBA00023002"/>
    </source>
</evidence>
<dbReference type="KEGG" id="sgb:WQO_21035"/>
<evidence type="ECO:0000259" key="2">
    <source>
        <dbReference type="Pfam" id="PF02775"/>
    </source>
</evidence>
<proteinExistence type="predicted"/>
<dbReference type="SUPFAM" id="SSF52518">
    <property type="entry name" value="Thiamin diphosphate-binding fold (THDP-binding)"/>
    <property type="match status" value="1"/>
</dbReference>
<dbReference type="GeneID" id="27784868"/>
<dbReference type="PANTHER" id="PTHR48084">
    <property type="entry name" value="2-OXOGLUTARATE OXIDOREDUCTASE SUBUNIT KORB-RELATED"/>
    <property type="match status" value="1"/>
</dbReference>
<evidence type="ECO:0000313" key="4">
    <source>
        <dbReference type="Proteomes" id="UP000064183"/>
    </source>
</evidence>
<dbReference type="InterPro" id="IPR051457">
    <property type="entry name" value="2-oxoacid:Fd_oxidoreductase"/>
</dbReference>
<dbReference type="Pfam" id="PF02775">
    <property type="entry name" value="TPP_enzyme_C"/>
    <property type="match status" value="1"/>
</dbReference>
<dbReference type="GO" id="GO:0016625">
    <property type="term" value="F:oxidoreductase activity, acting on the aldehyde or oxo group of donors, iron-sulfur protein as acceptor"/>
    <property type="evidence" value="ECO:0007669"/>
    <property type="project" value="UniProtKB-ARBA"/>
</dbReference>
<keyword evidence="1" id="KW-0560">Oxidoreductase</keyword>
<dbReference type="AlphaFoldDB" id="A0A0U3LH94"/>
<gene>
    <name evidence="3" type="ORF">WQO_21035</name>
</gene>
<dbReference type="GO" id="GO:0030976">
    <property type="term" value="F:thiamine pyrophosphate binding"/>
    <property type="evidence" value="ECO:0007669"/>
    <property type="project" value="InterPro"/>
</dbReference>
<name>A0A0U3LH94_STRGL</name>
<feature type="domain" description="Thiamine pyrophosphate enzyme TPP-binding" evidence="2">
    <location>
        <begin position="69"/>
        <end position="216"/>
    </location>
</feature>
<dbReference type="EMBL" id="CP013738">
    <property type="protein sequence ID" value="ALU95580.1"/>
    <property type="molecule type" value="Genomic_DNA"/>
</dbReference>
<dbReference type="RefSeq" id="WP_010060862.1">
    <property type="nucleotide sequence ID" value="NZ_CP013738.1"/>
</dbReference>
<dbReference type="PANTHER" id="PTHR48084:SF4">
    <property type="entry name" value="2-OXOGLUTARATE OXIDOREDUCTASE SUBUNIT KORB"/>
    <property type="match status" value="1"/>
</dbReference>
<accession>A0A0U3LH94</accession>
<evidence type="ECO:0000313" key="3">
    <source>
        <dbReference type="EMBL" id="ALU95580.1"/>
    </source>
</evidence>
<dbReference type="Proteomes" id="UP000064183">
    <property type="component" value="Chromosome"/>
</dbReference>
<dbReference type="Gene3D" id="3.40.50.970">
    <property type="match status" value="1"/>
</dbReference>
<protein>
    <submittedName>
        <fullName evidence="3">2-oxoacid:ferredoxin oxidoreductase subunit beta</fullName>
    </submittedName>
</protein>
<dbReference type="InterPro" id="IPR029061">
    <property type="entry name" value="THDP-binding"/>
</dbReference>
<dbReference type="GO" id="GO:0045333">
    <property type="term" value="P:cellular respiration"/>
    <property type="evidence" value="ECO:0007669"/>
    <property type="project" value="UniProtKB-ARBA"/>
</dbReference>
<sequence length="357" mass="38647">MPDTDELRHNELLQLVPKAEAKQSMKDFKSDQEVRWCPGCGDYAVLAAVQGFMPELGLAKENITFVSGIGCSSRFPYYMNTYGMHSIHGRAPSIATGLATSRRDLSVWVVTGDGDALSIGGNHLIHALRRNVNLKILLFNNRIYGLTKGQYSPTSELGKITKSTPMGSLDAPFNPVSLAIGAEATFVARTVDSDRKHLTSVLRAAAEHSGTALVEIYQNCNIFNDGAFEVLKDKEQAAEAVIRLEHGQPILFGAQEPKGVVRDPATGDLQVVAVTEENRSQVLVHDAHAESPTTAFALSRLADADTLHHTPIGVLRSVERPVYDTLMSDQLDAAVERDGKGDLASLLAGKDTWTVIG</sequence>
<dbReference type="GO" id="GO:0000287">
    <property type="term" value="F:magnesium ion binding"/>
    <property type="evidence" value="ECO:0007669"/>
    <property type="project" value="UniProtKB-ARBA"/>
</dbReference>